<dbReference type="InterPro" id="IPR011250">
    <property type="entry name" value="OMP/PagP_B-barrel"/>
</dbReference>
<dbReference type="Proteomes" id="UP000288086">
    <property type="component" value="Unassembled WGS sequence"/>
</dbReference>
<dbReference type="AlphaFoldDB" id="A0A3S3QWV3"/>
<evidence type="ECO:0000313" key="2">
    <source>
        <dbReference type="Proteomes" id="UP000288086"/>
    </source>
</evidence>
<dbReference type="EMBL" id="MTKP01000004">
    <property type="protein sequence ID" value="RWX49845.1"/>
    <property type="molecule type" value="Genomic_DNA"/>
</dbReference>
<accession>A0A3S3QWV3</accession>
<proteinExistence type="predicted"/>
<evidence type="ECO:0008006" key="3">
    <source>
        <dbReference type="Google" id="ProtNLM"/>
    </source>
</evidence>
<reference evidence="1 2" key="1">
    <citation type="submission" date="2017-01" db="EMBL/GenBank/DDBJ databases">
        <title>The cable genome- insights into the physiology and evolution of filamentous bacteria capable of sulfide oxidation via long distance electron transfer.</title>
        <authorList>
            <person name="Schreiber L."/>
            <person name="Bjerg J.T."/>
            <person name="Boggild A."/>
            <person name="Van De Vossenberg J."/>
            <person name="Meysman F."/>
            <person name="Nielsen L.P."/>
            <person name="Schramm A."/>
            <person name="Kjeldsen K.U."/>
        </authorList>
    </citation>
    <scope>NUCLEOTIDE SEQUENCE [LARGE SCALE GENOMIC DNA]</scope>
    <source>
        <strain evidence="1">A1</strain>
    </source>
</reference>
<organism evidence="1 2">
    <name type="scientific">Candidatus Electrothrix communis</name>
    <dbReference type="NCBI Taxonomy" id="1859133"/>
    <lineage>
        <taxon>Bacteria</taxon>
        <taxon>Pseudomonadati</taxon>
        <taxon>Thermodesulfobacteriota</taxon>
        <taxon>Desulfobulbia</taxon>
        <taxon>Desulfobulbales</taxon>
        <taxon>Desulfobulbaceae</taxon>
        <taxon>Candidatus Electrothrix</taxon>
    </lineage>
</organism>
<name>A0A3S3QWV3_9BACT</name>
<dbReference type="SUPFAM" id="SSF56925">
    <property type="entry name" value="OMPA-like"/>
    <property type="match status" value="1"/>
</dbReference>
<keyword evidence="2" id="KW-1185">Reference proteome</keyword>
<evidence type="ECO:0000313" key="1">
    <source>
        <dbReference type="EMBL" id="RWX49845.1"/>
    </source>
</evidence>
<gene>
    <name evidence="1" type="ORF">VT98_10042</name>
</gene>
<protein>
    <recommendedName>
        <fullName evidence="3">Outer membrane protein beta-barrel domain-containing protein</fullName>
    </recommendedName>
</protein>
<comment type="caution">
    <text evidence="1">The sequence shown here is derived from an EMBL/GenBank/DDBJ whole genome shotgun (WGS) entry which is preliminary data.</text>
</comment>
<sequence length="152" mass="16654">MVAGNAQAVEHRIGGGANYWTSVDDIDLDKIDDDGFSFLASYQFWPGLIGLELDLEIVPDQYGETAYAPQAYALIGKAIYAGAGIGINYRDGDLADEPFFSLRAGLNLEVLPGIYWDIYGNYRFNDTTDLEDHSTDIDSDTIFLGSAVRIAI</sequence>